<evidence type="ECO:0000313" key="10">
    <source>
        <dbReference type="EMBL" id="CCG84491.1"/>
    </source>
</evidence>
<dbReference type="PANTHER" id="PTHR47782:SF1">
    <property type="entry name" value="PYRIMIDINE PATHWAY REGULATORY PROTEIN 1"/>
    <property type="match status" value="1"/>
</dbReference>
<evidence type="ECO:0000256" key="8">
    <source>
        <dbReference type="SAM" id="MobiDB-lite"/>
    </source>
</evidence>
<comment type="caution">
    <text evidence="10">The sequence shown here is derived from an EMBL/GenBank/DDBJ whole genome shotgun (WGS) entry which is preliminary data.</text>
</comment>
<evidence type="ECO:0000259" key="9">
    <source>
        <dbReference type="SMART" id="SM00906"/>
    </source>
</evidence>
<name>R4XFD8_TAPDE</name>
<dbReference type="VEuPathDB" id="FungiDB:TAPDE_004957"/>
<dbReference type="OrthoDB" id="2399539at2759"/>
<dbReference type="InterPro" id="IPR052202">
    <property type="entry name" value="Yeast_MetPath_Reg"/>
</dbReference>
<organism evidence="10 11">
    <name type="scientific">Taphrina deformans (strain PYCC 5710 / ATCC 11124 / CBS 356.35 / IMI 108563 / JCM 9778 / NBRC 8474)</name>
    <name type="common">Peach leaf curl fungus</name>
    <name type="synonym">Lalaria deformans</name>
    <dbReference type="NCBI Taxonomy" id="1097556"/>
    <lineage>
        <taxon>Eukaryota</taxon>
        <taxon>Fungi</taxon>
        <taxon>Dikarya</taxon>
        <taxon>Ascomycota</taxon>
        <taxon>Taphrinomycotina</taxon>
        <taxon>Taphrinomycetes</taxon>
        <taxon>Taphrinales</taxon>
        <taxon>Taphrinaceae</taxon>
        <taxon>Taphrina</taxon>
    </lineage>
</organism>
<dbReference type="SMART" id="SM00906">
    <property type="entry name" value="Fungal_trans"/>
    <property type="match status" value="1"/>
</dbReference>
<dbReference type="GO" id="GO:0045944">
    <property type="term" value="P:positive regulation of transcription by RNA polymerase II"/>
    <property type="evidence" value="ECO:0007669"/>
    <property type="project" value="TreeGrafter"/>
</dbReference>
<keyword evidence="7" id="KW-0539">Nucleus</keyword>
<evidence type="ECO:0000256" key="6">
    <source>
        <dbReference type="ARBA" id="ARBA00023163"/>
    </source>
</evidence>
<dbReference type="GO" id="GO:0043565">
    <property type="term" value="F:sequence-specific DNA binding"/>
    <property type="evidence" value="ECO:0007669"/>
    <property type="project" value="TreeGrafter"/>
</dbReference>
<dbReference type="AlphaFoldDB" id="R4XFD8"/>
<evidence type="ECO:0000256" key="3">
    <source>
        <dbReference type="ARBA" id="ARBA00022833"/>
    </source>
</evidence>
<comment type="subcellular location">
    <subcellularLocation>
        <location evidence="1">Nucleus</location>
    </subcellularLocation>
</comment>
<keyword evidence="11" id="KW-1185">Reference proteome</keyword>
<sequence>MMFSAVRSPDASSLETPVNPVSRPGSLPTFAEIQTLLQIYMNHSCPQVPILTRHEADVYVKQTYLVQKSPITSEDKTSHYFTHIIAAIAYAKDPADVRAEEQHASALYYLPFVLKGSRLNSLEAILLLTVYGTNRPSTPGIWYTLGIASRLITDLSIHAGADSVKEQTLFWSWYVLDRQICVYLSRPVGIGDNVIHCPIPPLGPVPTSFCELRIMQSEIQRILHHSDTLPREYPTLEEWRRVVTMRLDAWEQKRPKTSAEAGVEFNLDFLTLNYEQTRLLLHGFSSNLPITRSVVLESSKLIVEIYRDLWYQDSVNFIWLAIHNVHIAASSFIYALLQRPNEHATRDLQTMKETVITMLHGMSTRCPASLQILDVFLDLAGDVENRLSLASPSMSSGPRDIGMSELEFMAMINNSSKDSLWDNFIAGEDFTFMDFST</sequence>
<keyword evidence="2" id="KW-0479">Metal-binding</keyword>
<feature type="region of interest" description="Disordered" evidence="8">
    <location>
        <begin position="1"/>
        <end position="20"/>
    </location>
</feature>
<proteinExistence type="predicted"/>
<dbReference type="CDD" id="cd12148">
    <property type="entry name" value="fungal_TF_MHR"/>
    <property type="match status" value="1"/>
</dbReference>
<dbReference type="Pfam" id="PF04082">
    <property type="entry name" value="Fungal_trans"/>
    <property type="match status" value="1"/>
</dbReference>
<dbReference type="GO" id="GO:0008270">
    <property type="term" value="F:zinc ion binding"/>
    <property type="evidence" value="ECO:0007669"/>
    <property type="project" value="InterPro"/>
</dbReference>
<protein>
    <recommendedName>
        <fullName evidence="9">Xylanolytic transcriptional activator regulatory domain-containing protein</fullName>
    </recommendedName>
</protein>
<evidence type="ECO:0000256" key="2">
    <source>
        <dbReference type="ARBA" id="ARBA00022723"/>
    </source>
</evidence>
<evidence type="ECO:0000256" key="1">
    <source>
        <dbReference type="ARBA" id="ARBA00004123"/>
    </source>
</evidence>
<dbReference type="PANTHER" id="PTHR47782">
    <property type="entry name" value="ZN(II)2CYS6 TRANSCRIPTION FACTOR (EUROFUNG)-RELATED"/>
    <property type="match status" value="1"/>
</dbReference>
<evidence type="ECO:0000256" key="4">
    <source>
        <dbReference type="ARBA" id="ARBA00023015"/>
    </source>
</evidence>
<dbReference type="EMBL" id="CAHR02000250">
    <property type="protein sequence ID" value="CCG84491.1"/>
    <property type="molecule type" value="Genomic_DNA"/>
</dbReference>
<dbReference type="GO" id="GO:0005634">
    <property type="term" value="C:nucleus"/>
    <property type="evidence" value="ECO:0007669"/>
    <property type="project" value="UniProtKB-SubCell"/>
</dbReference>
<evidence type="ECO:0000313" key="11">
    <source>
        <dbReference type="Proteomes" id="UP000013776"/>
    </source>
</evidence>
<dbReference type="GO" id="GO:0006351">
    <property type="term" value="P:DNA-templated transcription"/>
    <property type="evidence" value="ECO:0007669"/>
    <property type="project" value="InterPro"/>
</dbReference>
<feature type="domain" description="Xylanolytic transcriptional activator regulatory" evidence="9">
    <location>
        <begin position="141"/>
        <end position="206"/>
    </location>
</feature>
<dbReference type="InterPro" id="IPR007219">
    <property type="entry name" value="XnlR_reg_dom"/>
</dbReference>
<gene>
    <name evidence="10" type="ORF">TAPDE_004957</name>
</gene>
<dbReference type="GO" id="GO:0000981">
    <property type="term" value="F:DNA-binding transcription factor activity, RNA polymerase II-specific"/>
    <property type="evidence" value="ECO:0007669"/>
    <property type="project" value="TreeGrafter"/>
</dbReference>
<dbReference type="STRING" id="1097556.R4XFD8"/>
<dbReference type="Proteomes" id="UP000013776">
    <property type="component" value="Unassembled WGS sequence"/>
</dbReference>
<reference evidence="10 11" key="1">
    <citation type="journal article" date="2013" name="MBio">
        <title>Genome sequencing of the plant pathogen Taphrina deformans, the causal agent of peach leaf curl.</title>
        <authorList>
            <person name="Cisse O.H."/>
            <person name="Almeida J.M.G.C.F."/>
            <person name="Fonseca A."/>
            <person name="Kumar A.A."/>
            <person name="Salojaervi J."/>
            <person name="Overmyer K."/>
            <person name="Hauser P.M."/>
            <person name="Pagni M."/>
        </authorList>
    </citation>
    <scope>NUCLEOTIDE SEQUENCE [LARGE SCALE GENOMIC DNA]</scope>
    <source>
        <strain evidence="11">PYCC 5710 / ATCC 11124 / CBS 356.35 / IMI 108563 / JCM 9778 / NBRC 8474</strain>
    </source>
</reference>
<evidence type="ECO:0000256" key="5">
    <source>
        <dbReference type="ARBA" id="ARBA00023125"/>
    </source>
</evidence>
<accession>R4XFD8</accession>
<dbReference type="eggNOG" id="ENOG502QR1M">
    <property type="taxonomic scope" value="Eukaryota"/>
</dbReference>
<evidence type="ECO:0000256" key="7">
    <source>
        <dbReference type="ARBA" id="ARBA00023242"/>
    </source>
</evidence>
<keyword evidence="3" id="KW-0862">Zinc</keyword>
<keyword evidence="5" id="KW-0238">DNA-binding</keyword>
<keyword evidence="6" id="KW-0804">Transcription</keyword>
<keyword evidence="4" id="KW-0805">Transcription regulation</keyword>